<reference evidence="1" key="1">
    <citation type="submission" date="2018-05" db="EMBL/GenBank/DDBJ databases">
        <authorList>
            <person name="Lanie J.A."/>
            <person name="Ng W.-L."/>
            <person name="Kazmierczak K.M."/>
            <person name="Andrzejewski T.M."/>
            <person name="Davidsen T.M."/>
            <person name="Wayne K.J."/>
            <person name="Tettelin H."/>
            <person name="Glass J.I."/>
            <person name="Rusch D."/>
            <person name="Podicherti R."/>
            <person name="Tsui H.-C.T."/>
            <person name="Winkler M.E."/>
        </authorList>
    </citation>
    <scope>NUCLEOTIDE SEQUENCE</scope>
</reference>
<gene>
    <name evidence="1" type="ORF">METZ01_LOCUS171437</name>
</gene>
<name>A0A382BZT6_9ZZZZ</name>
<proteinExistence type="predicted"/>
<accession>A0A382BZT6</accession>
<dbReference type="EMBL" id="UINC01031864">
    <property type="protein sequence ID" value="SVB18583.1"/>
    <property type="molecule type" value="Genomic_DNA"/>
</dbReference>
<dbReference type="AlphaFoldDB" id="A0A382BZT6"/>
<organism evidence="1">
    <name type="scientific">marine metagenome</name>
    <dbReference type="NCBI Taxonomy" id="408172"/>
    <lineage>
        <taxon>unclassified sequences</taxon>
        <taxon>metagenomes</taxon>
        <taxon>ecological metagenomes</taxon>
    </lineage>
</organism>
<feature type="non-terminal residue" evidence="1">
    <location>
        <position position="1"/>
    </location>
</feature>
<sequence>VNPKYTNIWCILLVEVEGIETTPPKYMQGYEIIDYYWSSKNTNETSLSYYSHTVLH</sequence>
<protein>
    <submittedName>
        <fullName evidence="1">Uncharacterized protein</fullName>
    </submittedName>
</protein>
<evidence type="ECO:0000313" key="1">
    <source>
        <dbReference type="EMBL" id="SVB18583.1"/>
    </source>
</evidence>